<reference evidence="4" key="4">
    <citation type="submission" date="2023-03" db="UniProtKB">
        <authorList>
            <consortium name="EnsemblPlants"/>
        </authorList>
    </citation>
    <scope>IDENTIFICATION</scope>
    <source>
        <strain evidence="4">cv. Chiifu-401-42</strain>
    </source>
</reference>
<feature type="transmembrane region" description="Helical" evidence="1">
    <location>
        <begin position="6"/>
        <end position="25"/>
    </location>
</feature>
<evidence type="ECO:0000313" key="2">
    <source>
        <dbReference type="EMBL" id="CAG7896409.1"/>
    </source>
</evidence>
<keyword evidence="1" id="KW-1133">Transmembrane helix</keyword>
<reference evidence="5" key="1">
    <citation type="journal article" date="2011" name="Nat. Genet.">
        <title>The genome of the mesopolyploid crop species Brassica rapa.</title>
        <authorList>
            <consortium name="Brassica rapa Genome Sequencing Project Consortium"/>
            <person name="Wang X."/>
            <person name="Wang H."/>
            <person name="Wang J."/>
            <person name="Sun R."/>
            <person name="Wu J."/>
            <person name="Liu S."/>
            <person name="Bai Y."/>
            <person name="Mun J.H."/>
            <person name="Bancroft I."/>
            <person name="Cheng F."/>
            <person name="Huang S."/>
            <person name="Li X."/>
            <person name="Hua W."/>
            <person name="Wang J."/>
            <person name="Wang X."/>
            <person name="Freeling M."/>
            <person name="Pires J.C."/>
            <person name="Paterson A.H."/>
            <person name="Chalhoub B."/>
            <person name="Wang B."/>
            <person name="Hayward A."/>
            <person name="Sharpe A.G."/>
            <person name="Park B.S."/>
            <person name="Weisshaar B."/>
            <person name="Liu B."/>
            <person name="Li B."/>
            <person name="Liu B."/>
            <person name="Tong C."/>
            <person name="Song C."/>
            <person name="Duran C."/>
            <person name="Peng C."/>
            <person name="Geng C."/>
            <person name="Koh C."/>
            <person name="Lin C."/>
            <person name="Edwards D."/>
            <person name="Mu D."/>
            <person name="Shen D."/>
            <person name="Soumpourou E."/>
            <person name="Li F."/>
            <person name="Fraser F."/>
            <person name="Conant G."/>
            <person name="Lassalle G."/>
            <person name="King G.J."/>
            <person name="Bonnema G."/>
            <person name="Tang H."/>
            <person name="Wang H."/>
            <person name="Belcram H."/>
            <person name="Zhou H."/>
            <person name="Hirakawa H."/>
            <person name="Abe H."/>
            <person name="Guo H."/>
            <person name="Wang H."/>
            <person name="Jin H."/>
            <person name="Parkin I.A."/>
            <person name="Batley J."/>
            <person name="Kim J.S."/>
            <person name="Just J."/>
            <person name="Li J."/>
            <person name="Xu J."/>
            <person name="Deng J."/>
            <person name="Kim J.A."/>
            <person name="Li J."/>
            <person name="Yu J."/>
            <person name="Meng J."/>
            <person name="Wang J."/>
            <person name="Min J."/>
            <person name="Poulain J."/>
            <person name="Wang J."/>
            <person name="Hatakeyama K."/>
            <person name="Wu K."/>
            <person name="Wang L."/>
            <person name="Fang L."/>
            <person name="Trick M."/>
            <person name="Links M.G."/>
            <person name="Zhao M."/>
            <person name="Jin M."/>
            <person name="Ramchiary N."/>
            <person name="Drou N."/>
            <person name="Berkman P.J."/>
            <person name="Cai Q."/>
            <person name="Huang Q."/>
            <person name="Li R."/>
            <person name="Tabata S."/>
            <person name="Cheng S."/>
            <person name="Zhang S."/>
            <person name="Zhang S."/>
            <person name="Huang S."/>
            <person name="Sato S."/>
            <person name="Sun S."/>
            <person name="Kwon S.J."/>
            <person name="Choi S.R."/>
            <person name="Lee T.H."/>
            <person name="Fan W."/>
            <person name="Zhao X."/>
            <person name="Tan X."/>
            <person name="Xu X."/>
            <person name="Wang Y."/>
            <person name="Qiu Y."/>
            <person name="Yin Y."/>
            <person name="Li Y."/>
            <person name="Du Y."/>
            <person name="Liao Y."/>
            <person name="Lim Y."/>
            <person name="Narusaka Y."/>
            <person name="Wang Y."/>
            <person name="Wang Z."/>
            <person name="Li Z."/>
            <person name="Wang Z."/>
            <person name="Xiong Z."/>
            <person name="Zhang Z."/>
        </authorList>
    </citation>
    <scope>NUCLEOTIDE SEQUENCE [LARGE SCALE GENOMIC DNA]</scope>
    <source>
        <strain evidence="5">cv. Chiifu-401-42</strain>
    </source>
</reference>
<evidence type="ECO:0000256" key="1">
    <source>
        <dbReference type="SAM" id="Phobius"/>
    </source>
</evidence>
<dbReference type="PANTHER" id="PTHR35104:SF9">
    <property type="entry name" value="GENOME ASSEMBLY, CHROMOSOME: A08"/>
    <property type="match status" value="1"/>
</dbReference>
<keyword evidence="1" id="KW-0812">Transmembrane</keyword>
<dbReference type="Gramene" id="A08p00750.2_BraZ1">
    <property type="protein sequence ID" value="A08p00750.2_BraZ1.CDS.1"/>
    <property type="gene ID" value="A08g00750.2_BraZ1"/>
</dbReference>
<proteinExistence type="predicted"/>
<reference evidence="3" key="3">
    <citation type="submission" date="2018-11" db="EMBL/GenBank/DDBJ databases">
        <authorList>
            <consortium name="Genoscope - CEA"/>
            <person name="William W."/>
        </authorList>
    </citation>
    <scope>NUCLEOTIDE SEQUENCE</scope>
</reference>
<dbReference type="AlphaFoldDB" id="A0A3P6C407"/>
<evidence type="ECO:0000313" key="5">
    <source>
        <dbReference type="Proteomes" id="UP000011750"/>
    </source>
</evidence>
<accession>A0A3P6C407</accession>
<keyword evidence="1" id="KW-0472">Membrane</keyword>
<reference evidence="5" key="2">
    <citation type="journal article" date="2018" name="Hortic Res">
        <title>Improved Brassica rapa reference genome by single-molecule sequencing and chromosome conformation capture technologies.</title>
        <authorList>
            <person name="Zhang L."/>
            <person name="Cai X."/>
            <person name="Wu J."/>
            <person name="Liu M."/>
            <person name="Grob S."/>
            <person name="Cheng F."/>
            <person name="Liang J."/>
            <person name="Cai C."/>
            <person name="Liu Z."/>
            <person name="Liu B."/>
            <person name="Wang F."/>
            <person name="Li S."/>
            <person name="Liu F."/>
            <person name="Li X."/>
            <person name="Cheng L."/>
            <person name="Yang W."/>
            <person name="Li M.H."/>
            <person name="Grossniklaus U."/>
            <person name="Zheng H."/>
            <person name="Wang X."/>
        </authorList>
    </citation>
    <scope>NUCLEOTIDE SEQUENCE [LARGE SCALE GENOMIC DNA]</scope>
    <source>
        <strain evidence="5">cv. Chiifu-401-42</strain>
    </source>
</reference>
<dbReference type="Gramene" id="Bra030865.1">
    <property type="protein sequence ID" value="Bra030865.1-P"/>
    <property type="gene ID" value="Bra030865"/>
</dbReference>
<dbReference type="Proteomes" id="UP000694005">
    <property type="component" value="Chromosome A08"/>
</dbReference>
<evidence type="ECO:0000313" key="4">
    <source>
        <dbReference type="EnsemblPlants" id="Bra030865.1-P"/>
    </source>
</evidence>
<dbReference type="EMBL" id="LR031575">
    <property type="protein sequence ID" value="VDD02649.1"/>
    <property type="molecule type" value="Genomic_DNA"/>
</dbReference>
<organism evidence="3">
    <name type="scientific">Brassica campestris</name>
    <name type="common">Field mustard</name>
    <dbReference type="NCBI Taxonomy" id="3711"/>
    <lineage>
        <taxon>Eukaryota</taxon>
        <taxon>Viridiplantae</taxon>
        <taxon>Streptophyta</taxon>
        <taxon>Embryophyta</taxon>
        <taxon>Tracheophyta</taxon>
        <taxon>Spermatophyta</taxon>
        <taxon>Magnoliopsida</taxon>
        <taxon>eudicotyledons</taxon>
        <taxon>Gunneridae</taxon>
        <taxon>Pentapetalae</taxon>
        <taxon>rosids</taxon>
        <taxon>malvids</taxon>
        <taxon>Brassicales</taxon>
        <taxon>Brassicaceae</taxon>
        <taxon>Brassiceae</taxon>
        <taxon>Brassica</taxon>
    </lineage>
</organism>
<name>A0A3P6C407_BRACM</name>
<dbReference type="PANTHER" id="PTHR35104">
    <property type="entry name" value="OS03G0807000 PROTEIN"/>
    <property type="match status" value="1"/>
</dbReference>
<evidence type="ECO:0000313" key="3">
    <source>
        <dbReference type="EMBL" id="VDD02649.1"/>
    </source>
</evidence>
<feature type="transmembrane region" description="Helical" evidence="1">
    <location>
        <begin position="46"/>
        <end position="68"/>
    </location>
</feature>
<dbReference type="Proteomes" id="UP000011750">
    <property type="component" value="Chromosome A08"/>
</dbReference>
<accession>M4EPZ4</accession>
<dbReference type="HOGENOM" id="CLU_2076436_0_0_1"/>
<dbReference type="EMBL" id="LS974624">
    <property type="protein sequence ID" value="CAG7896409.1"/>
    <property type="molecule type" value="Genomic_DNA"/>
</dbReference>
<dbReference type="EnsemblPlants" id="Bra030865.1">
    <property type="protein sequence ID" value="Bra030865.1-P"/>
    <property type="gene ID" value="Bra030865"/>
</dbReference>
<sequence length="118" mass="13639">MPLQAFIPCVALLVDCVSILPLGPLSAILRPKSMPQLTHRKREKEVVMVFNSAVVVAVADVFTDTWQMIWRVPSSQRINAEQLMDMAIWYPMYQLSRFVLCFWTFMCLPPDDSFYSYS</sequence>
<protein>
    <submittedName>
        <fullName evidence="3 4">Uncharacterized protein</fullName>
    </submittedName>
</protein>
<gene>
    <name evidence="3" type="ORF">BRAA08T32126Z</name>
    <name evidence="2" type="ORF">BRAPAZ1V2_A08P00750.2</name>
</gene>
<keyword evidence="5" id="KW-1185">Reference proteome</keyword>